<dbReference type="Gene3D" id="3.30.470.20">
    <property type="entry name" value="ATP-grasp fold, B domain"/>
    <property type="match status" value="1"/>
</dbReference>
<dbReference type="EMBL" id="JAVRRT010000001">
    <property type="protein sequence ID" value="KAK5175518.1"/>
    <property type="molecule type" value="Genomic_DNA"/>
</dbReference>
<keyword evidence="4 6" id="KW-0067">ATP-binding</keyword>
<dbReference type="Pfam" id="PF00289">
    <property type="entry name" value="Biotin_carb_N"/>
    <property type="match status" value="1"/>
</dbReference>
<dbReference type="PROSITE" id="PS50979">
    <property type="entry name" value="BC"/>
    <property type="match status" value="1"/>
</dbReference>
<dbReference type="SUPFAM" id="SSF56059">
    <property type="entry name" value="Glutathione synthetase ATP-binding domain-like"/>
    <property type="match status" value="1"/>
</dbReference>
<evidence type="ECO:0000256" key="1">
    <source>
        <dbReference type="ARBA" id="ARBA00001953"/>
    </source>
</evidence>
<dbReference type="PANTHER" id="PTHR45007:SF1">
    <property type="entry name" value="CARBOXYLASE, PUTATIVE (AFU_ORTHOLOGUE AFUA_5G07570)-RELATED"/>
    <property type="match status" value="1"/>
</dbReference>
<keyword evidence="5" id="KW-0092">Biotin</keyword>
<name>A0AAV9PQK0_9PEZI</name>
<evidence type="ECO:0000313" key="11">
    <source>
        <dbReference type="Proteomes" id="UP001337655"/>
    </source>
</evidence>
<dbReference type="SMART" id="SM00878">
    <property type="entry name" value="Biotin_carb_C"/>
    <property type="match status" value="1"/>
</dbReference>
<dbReference type="GO" id="GO:0046872">
    <property type="term" value="F:metal ion binding"/>
    <property type="evidence" value="ECO:0007669"/>
    <property type="project" value="InterPro"/>
</dbReference>
<dbReference type="InterPro" id="IPR005479">
    <property type="entry name" value="CPAse_ATP-bd"/>
</dbReference>
<reference evidence="10 11" key="1">
    <citation type="submission" date="2023-08" db="EMBL/GenBank/DDBJ databases">
        <title>Black Yeasts Isolated from many extreme environments.</title>
        <authorList>
            <person name="Coleine C."/>
            <person name="Stajich J.E."/>
            <person name="Selbmann L."/>
        </authorList>
    </citation>
    <scope>NUCLEOTIDE SEQUENCE [LARGE SCALE GENOMIC DNA]</scope>
    <source>
        <strain evidence="10 11">CCFEE 5935</strain>
    </source>
</reference>
<dbReference type="PROSITE" id="PS50975">
    <property type="entry name" value="ATP_GRASP"/>
    <property type="match status" value="1"/>
</dbReference>
<proteinExistence type="predicted"/>
<dbReference type="Pfam" id="PF00364">
    <property type="entry name" value="Biotin_lipoyl"/>
    <property type="match status" value="1"/>
</dbReference>
<feature type="domain" description="ATP-grasp" evidence="8">
    <location>
        <begin position="120"/>
        <end position="315"/>
    </location>
</feature>
<dbReference type="FunFam" id="3.30.1490.20:FF:000003">
    <property type="entry name" value="acetyl-CoA carboxylase isoform X1"/>
    <property type="match status" value="1"/>
</dbReference>
<evidence type="ECO:0008006" key="12">
    <source>
        <dbReference type="Google" id="ProtNLM"/>
    </source>
</evidence>
<dbReference type="Pfam" id="PF02785">
    <property type="entry name" value="Biotin_carb_C"/>
    <property type="match status" value="1"/>
</dbReference>
<dbReference type="SUPFAM" id="SSF52440">
    <property type="entry name" value="PreATP-grasp domain"/>
    <property type="match status" value="1"/>
</dbReference>
<dbReference type="Gene3D" id="2.40.50.100">
    <property type="match status" value="1"/>
</dbReference>
<dbReference type="InterPro" id="IPR016185">
    <property type="entry name" value="PreATP-grasp_dom_sf"/>
</dbReference>
<evidence type="ECO:0000256" key="5">
    <source>
        <dbReference type="ARBA" id="ARBA00023267"/>
    </source>
</evidence>
<dbReference type="Proteomes" id="UP001337655">
    <property type="component" value="Unassembled WGS sequence"/>
</dbReference>
<feature type="domain" description="Biotin carboxylation" evidence="9">
    <location>
        <begin position="6"/>
        <end position="449"/>
    </location>
</feature>
<dbReference type="PROSITE" id="PS00867">
    <property type="entry name" value="CPSASE_2"/>
    <property type="match status" value="1"/>
</dbReference>
<protein>
    <recommendedName>
        <fullName evidence="12">Pyruvate carboxylase</fullName>
    </recommendedName>
</protein>
<gene>
    <name evidence="10" type="ORF">LTR77_000657</name>
</gene>
<evidence type="ECO:0000256" key="4">
    <source>
        <dbReference type="ARBA" id="ARBA00022840"/>
    </source>
</evidence>
<dbReference type="InterPro" id="IPR000089">
    <property type="entry name" value="Biotin_lipoyl"/>
</dbReference>
<dbReference type="SUPFAM" id="SSF51246">
    <property type="entry name" value="Rudiment single hybrid motif"/>
    <property type="match status" value="1"/>
</dbReference>
<keyword evidence="3 6" id="KW-0547">Nucleotide-binding</keyword>
<evidence type="ECO:0000256" key="3">
    <source>
        <dbReference type="ARBA" id="ARBA00022741"/>
    </source>
</evidence>
<evidence type="ECO:0000259" key="9">
    <source>
        <dbReference type="PROSITE" id="PS50979"/>
    </source>
</evidence>
<comment type="caution">
    <text evidence="10">The sequence shown here is derived from an EMBL/GenBank/DDBJ whole genome shotgun (WGS) entry which is preliminary data.</text>
</comment>
<dbReference type="PROSITE" id="PS50968">
    <property type="entry name" value="BIOTINYL_LIPOYL"/>
    <property type="match status" value="1"/>
</dbReference>
<dbReference type="AlphaFoldDB" id="A0AAV9PQK0"/>
<dbReference type="InterPro" id="IPR005482">
    <property type="entry name" value="Biotin_COase_C"/>
</dbReference>
<evidence type="ECO:0000259" key="8">
    <source>
        <dbReference type="PROSITE" id="PS50975"/>
    </source>
</evidence>
<evidence type="ECO:0000259" key="7">
    <source>
        <dbReference type="PROSITE" id="PS50968"/>
    </source>
</evidence>
<keyword evidence="11" id="KW-1185">Reference proteome</keyword>
<dbReference type="InterPro" id="IPR005481">
    <property type="entry name" value="BC-like_N"/>
</dbReference>
<dbReference type="CDD" id="cd06850">
    <property type="entry name" value="biotinyl_domain"/>
    <property type="match status" value="1"/>
</dbReference>
<dbReference type="SUPFAM" id="SSF51230">
    <property type="entry name" value="Single hybrid motif"/>
    <property type="match status" value="1"/>
</dbReference>
<dbReference type="InterPro" id="IPR011053">
    <property type="entry name" value="Single_hybrid_motif"/>
</dbReference>
<dbReference type="PANTHER" id="PTHR45007">
    <property type="entry name" value="CARBOXYLASE, PUTATIVE (AFU_ORTHOLOGUE AFUA_5G07570)-RELATED"/>
    <property type="match status" value="1"/>
</dbReference>
<comment type="cofactor">
    <cofactor evidence="1">
        <name>biotin</name>
        <dbReference type="ChEBI" id="CHEBI:57586"/>
    </cofactor>
</comment>
<keyword evidence="2" id="KW-0436">Ligase</keyword>
<dbReference type="RefSeq" id="XP_064664156.1">
    <property type="nucleotide sequence ID" value="XM_064797922.1"/>
</dbReference>
<dbReference type="InterPro" id="IPR011764">
    <property type="entry name" value="Biotin_carboxylation_dom"/>
</dbReference>
<organism evidence="10 11">
    <name type="scientific">Saxophila tyrrhenica</name>
    <dbReference type="NCBI Taxonomy" id="1690608"/>
    <lineage>
        <taxon>Eukaryota</taxon>
        <taxon>Fungi</taxon>
        <taxon>Dikarya</taxon>
        <taxon>Ascomycota</taxon>
        <taxon>Pezizomycotina</taxon>
        <taxon>Dothideomycetes</taxon>
        <taxon>Dothideomycetidae</taxon>
        <taxon>Mycosphaerellales</taxon>
        <taxon>Extremaceae</taxon>
        <taxon>Saxophila</taxon>
    </lineage>
</organism>
<evidence type="ECO:0000256" key="2">
    <source>
        <dbReference type="ARBA" id="ARBA00022598"/>
    </source>
</evidence>
<dbReference type="Pfam" id="PF02786">
    <property type="entry name" value="CPSase_L_D2"/>
    <property type="match status" value="1"/>
</dbReference>
<dbReference type="InterPro" id="IPR011054">
    <property type="entry name" value="Rudment_hybrid_motif"/>
</dbReference>
<sequence>MGPTRTIRRLLVANRGEIAIRILTTARELNIHTIAVYTEDDANHAAYADEALLLQSPSDFTDISKVVELAISANVDSVHPGYGFLSENADFASELDEKGMRFVGPSSDILRQTGDKLAARQLALSNNVPVLPASDNATSNLEEVRAFASSAGYPIMIKAVDGGGGRGIRLVRSPNELDDSFKRACGESPSGQVFLEKAAVDGFRHVEVQVLGDEYGNVSHLWERECSIQRRFQKIVELAPSMIPDRAVVRQVIDGALRMAASVGYASLGTFEYLVHESKPEFYFLEVNPRLQVEHTISEEIAGVDIVRCQILLAQGLSIADLELPDTSIAPRQQAIQLRITAEDPAKNFTLSMGRITAFSQPSGPGVRIDTHLSSTKPTAVGSSYDSLLGKLIVRSPTFEGAGQKALRALRDTTITGVTTNLTFLMGVVASPAFAQKSCSTRWLEDNLNGIIALGKETEAQGSLASKEPYLVSSTTETTSAGTAGLGAAGVLFRKGDAFKMELTGAGRANDRSAQREEHLLRIDRVLMNDFPNQLTADMTFSTASSSKSYAVNFTSTTQTSVASSRHRYASASDPTHIALPFPGQMVEVLVDEGDVVKEGEVLCVVRQMKMELEVRAPWAGTVKWVNDVEDSETVNEGLLVCELIPAEEKNRRRAASVFKL</sequence>
<dbReference type="GO" id="GO:0016874">
    <property type="term" value="F:ligase activity"/>
    <property type="evidence" value="ECO:0007669"/>
    <property type="project" value="UniProtKB-KW"/>
</dbReference>
<accession>A0AAV9PQK0</accession>
<evidence type="ECO:0000256" key="6">
    <source>
        <dbReference type="PROSITE-ProRule" id="PRU00409"/>
    </source>
</evidence>
<dbReference type="GeneID" id="89922007"/>
<feature type="domain" description="Lipoyl-binding" evidence="7">
    <location>
        <begin position="569"/>
        <end position="645"/>
    </location>
</feature>
<dbReference type="GO" id="GO:0005524">
    <property type="term" value="F:ATP binding"/>
    <property type="evidence" value="ECO:0007669"/>
    <property type="project" value="UniProtKB-UniRule"/>
</dbReference>
<dbReference type="InterPro" id="IPR011761">
    <property type="entry name" value="ATP-grasp"/>
</dbReference>
<evidence type="ECO:0000313" key="10">
    <source>
        <dbReference type="EMBL" id="KAK5175518.1"/>
    </source>
</evidence>